<sequence>MILKLTESKDELHQILELQNKNYYKSISHEVKTSEGFVTVKHSLKVLEEMNCKSKHVIAVDNGKVVAYALTMLKDYKNLIPILVPMFNTFEHVLYKNSKLSDLNYYVMGQICIAEDYRGKGVFKSLYNKHKETYSDQYNLCVTEVSASNPRSLRAHEKTGFKIIHTFRDTTDEWNILSWDWE</sequence>
<dbReference type="InterPro" id="IPR016181">
    <property type="entry name" value="Acyl_CoA_acyltransferase"/>
</dbReference>
<dbReference type="InterPro" id="IPR000182">
    <property type="entry name" value="GNAT_dom"/>
</dbReference>
<dbReference type="RefSeq" id="WP_130937929.1">
    <property type="nucleotide sequence ID" value="NZ_BMEE01000005.1"/>
</dbReference>
<comment type="caution">
    <text evidence="2">The sequence shown here is derived from an EMBL/GenBank/DDBJ whole genome shotgun (WGS) entry which is preliminary data.</text>
</comment>
<protein>
    <submittedName>
        <fullName evidence="2">GNAT family N-acetyltransferase</fullName>
    </submittedName>
</protein>
<name>A0A4Q9FJZ6_9FLAO</name>
<evidence type="ECO:0000313" key="2">
    <source>
        <dbReference type="EMBL" id="TBN13742.1"/>
    </source>
</evidence>
<feature type="domain" description="N-acetyltransferase" evidence="1">
    <location>
        <begin position="1"/>
        <end position="180"/>
    </location>
</feature>
<dbReference type="Proteomes" id="UP000292372">
    <property type="component" value="Unassembled WGS sequence"/>
</dbReference>
<gene>
    <name evidence="2" type="ORF">EYD46_14690</name>
</gene>
<dbReference type="PROSITE" id="PS51186">
    <property type="entry name" value="GNAT"/>
    <property type="match status" value="1"/>
</dbReference>
<evidence type="ECO:0000313" key="3">
    <source>
        <dbReference type="Proteomes" id="UP000292372"/>
    </source>
</evidence>
<dbReference type="AlphaFoldDB" id="A0A4Q9FJZ6"/>
<dbReference type="SUPFAM" id="SSF55729">
    <property type="entry name" value="Acyl-CoA N-acyltransferases (Nat)"/>
    <property type="match status" value="1"/>
</dbReference>
<reference evidence="2 3" key="1">
    <citation type="journal article" date="2015" name="Int. J. Syst. Evol. Microbiol.">
        <title>Hyunsoonleella pacifica sp. nov., isolated from seawater of South Pacific Gyre.</title>
        <authorList>
            <person name="Gao X."/>
            <person name="Zhang Z."/>
            <person name="Dai X."/>
            <person name="Zhang X.H."/>
        </authorList>
    </citation>
    <scope>NUCLEOTIDE SEQUENCE [LARGE SCALE GENOMIC DNA]</scope>
    <source>
        <strain evidence="2 3">SW033</strain>
    </source>
</reference>
<keyword evidence="2" id="KW-0808">Transferase</keyword>
<dbReference type="EMBL" id="SIRS01000006">
    <property type="protein sequence ID" value="TBN13742.1"/>
    <property type="molecule type" value="Genomic_DNA"/>
</dbReference>
<keyword evidence="3" id="KW-1185">Reference proteome</keyword>
<dbReference type="Pfam" id="PF00583">
    <property type="entry name" value="Acetyltransf_1"/>
    <property type="match status" value="1"/>
</dbReference>
<dbReference type="GO" id="GO:0016747">
    <property type="term" value="F:acyltransferase activity, transferring groups other than amino-acyl groups"/>
    <property type="evidence" value="ECO:0007669"/>
    <property type="project" value="InterPro"/>
</dbReference>
<proteinExistence type="predicted"/>
<organism evidence="2 3">
    <name type="scientific">Hyunsoonleella pacifica</name>
    <dbReference type="NCBI Taxonomy" id="1080224"/>
    <lineage>
        <taxon>Bacteria</taxon>
        <taxon>Pseudomonadati</taxon>
        <taxon>Bacteroidota</taxon>
        <taxon>Flavobacteriia</taxon>
        <taxon>Flavobacteriales</taxon>
        <taxon>Flavobacteriaceae</taxon>
    </lineage>
</organism>
<accession>A0A4Q9FJZ6</accession>
<dbReference type="Gene3D" id="3.40.630.30">
    <property type="match status" value="1"/>
</dbReference>
<evidence type="ECO:0000259" key="1">
    <source>
        <dbReference type="PROSITE" id="PS51186"/>
    </source>
</evidence>
<dbReference type="OrthoDB" id="5109343at2"/>